<comment type="caution">
    <text evidence="1">The sequence shown here is derived from an EMBL/GenBank/DDBJ whole genome shotgun (WGS) entry which is preliminary data.</text>
</comment>
<keyword evidence="2" id="KW-1185">Reference proteome</keyword>
<dbReference type="OrthoDB" id="9979538at2759"/>
<reference evidence="1" key="1">
    <citation type="submission" date="2020-08" db="EMBL/GenBank/DDBJ databases">
        <title>Multicomponent nature underlies the extraordinary mechanical properties of spider dragline silk.</title>
        <authorList>
            <person name="Kono N."/>
            <person name="Nakamura H."/>
            <person name="Mori M."/>
            <person name="Yoshida Y."/>
            <person name="Ohtoshi R."/>
            <person name="Malay A.D."/>
            <person name="Moran D.A.P."/>
            <person name="Tomita M."/>
            <person name="Numata K."/>
            <person name="Arakawa K."/>
        </authorList>
    </citation>
    <scope>NUCLEOTIDE SEQUENCE</scope>
</reference>
<dbReference type="Proteomes" id="UP000887013">
    <property type="component" value="Unassembled WGS sequence"/>
</dbReference>
<evidence type="ECO:0000313" key="2">
    <source>
        <dbReference type="Proteomes" id="UP000887013"/>
    </source>
</evidence>
<accession>A0A8X6NRK1</accession>
<evidence type="ECO:0000313" key="1">
    <source>
        <dbReference type="EMBL" id="GFT27072.1"/>
    </source>
</evidence>
<organism evidence="1 2">
    <name type="scientific">Nephila pilipes</name>
    <name type="common">Giant wood spider</name>
    <name type="synonym">Nephila maculata</name>
    <dbReference type="NCBI Taxonomy" id="299642"/>
    <lineage>
        <taxon>Eukaryota</taxon>
        <taxon>Metazoa</taxon>
        <taxon>Ecdysozoa</taxon>
        <taxon>Arthropoda</taxon>
        <taxon>Chelicerata</taxon>
        <taxon>Arachnida</taxon>
        <taxon>Araneae</taxon>
        <taxon>Araneomorphae</taxon>
        <taxon>Entelegynae</taxon>
        <taxon>Araneoidea</taxon>
        <taxon>Nephilidae</taxon>
        <taxon>Nephila</taxon>
    </lineage>
</organism>
<gene>
    <name evidence="1" type="ORF">NPIL_403541</name>
</gene>
<protein>
    <recommendedName>
        <fullName evidence="3">DUF4817 domain-containing protein</fullName>
    </recommendedName>
</protein>
<proteinExistence type="predicted"/>
<dbReference type="EMBL" id="BMAW01106998">
    <property type="protein sequence ID" value="GFT27072.1"/>
    <property type="molecule type" value="Genomic_DNA"/>
</dbReference>
<name>A0A8X6NRK1_NEPPI</name>
<evidence type="ECO:0008006" key="3">
    <source>
        <dbReference type="Google" id="ProtNLM"/>
    </source>
</evidence>
<dbReference type="AlphaFoldDB" id="A0A8X6NRK1"/>
<sequence>MRLVSDPSIQKIIKRFEATGRLEILRDRGREQVDNCSVNDVATAAVDLSYGNASFSAIANEIDTPISSVKKVMCNILSYYLHKIQRV</sequence>